<accession>A0A426XED0</accession>
<proteinExistence type="predicted"/>
<dbReference type="EMBL" id="AMZH03021836">
    <property type="protein sequence ID" value="RRT37825.1"/>
    <property type="molecule type" value="Genomic_DNA"/>
</dbReference>
<dbReference type="AlphaFoldDB" id="A0A426XED0"/>
<evidence type="ECO:0000313" key="1">
    <source>
        <dbReference type="EMBL" id="RRT37825.1"/>
    </source>
</evidence>
<comment type="caution">
    <text evidence="1">The sequence shown here is derived from an EMBL/GenBank/DDBJ whole genome shotgun (WGS) entry which is preliminary data.</text>
</comment>
<reference evidence="1 2" key="1">
    <citation type="journal article" date="2014" name="Agronomy (Basel)">
        <title>A Draft Genome Sequence for Ensete ventricosum, the Drought-Tolerant Tree Against Hunger.</title>
        <authorList>
            <person name="Harrison J."/>
            <person name="Moore K.A."/>
            <person name="Paszkiewicz K."/>
            <person name="Jones T."/>
            <person name="Grant M."/>
            <person name="Ambacheew D."/>
            <person name="Muzemil S."/>
            <person name="Studholme D.J."/>
        </authorList>
    </citation>
    <scope>NUCLEOTIDE SEQUENCE [LARGE SCALE GENOMIC DNA]</scope>
</reference>
<dbReference type="Proteomes" id="UP000287651">
    <property type="component" value="Unassembled WGS sequence"/>
</dbReference>
<organism evidence="1 2">
    <name type="scientific">Ensete ventricosum</name>
    <name type="common">Abyssinian banana</name>
    <name type="synonym">Musa ensete</name>
    <dbReference type="NCBI Taxonomy" id="4639"/>
    <lineage>
        <taxon>Eukaryota</taxon>
        <taxon>Viridiplantae</taxon>
        <taxon>Streptophyta</taxon>
        <taxon>Embryophyta</taxon>
        <taxon>Tracheophyta</taxon>
        <taxon>Spermatophyta</taxon>
        <taxon>Magnoliopsida</taxon>
        <taxon>Liliopsida</taxon>
        <taxon>Zingiberales</taxon>
        <taxon>Musaceae</taxon>
        <taxon>Ensete</taxon>
    </lineage>
</organism>
<sequence length="70" mass="7577">MALPWPHSHSVAPALAVTLATSRPSSVDNLCACALGLNSFPLQQQFQSYATCSEQNCSHIHFIVFVDFGI</sequence>
<evidence type="ECO:0000313" key="2">
    <source>
        <dbReference type="Proteomes" id="UP000287651"/>
    </source>
</evidence>
<gene>
    <name evidence="1" type="ORF">B296_00040832</name>
</gene>
<protein>
    <submittedName>
        <fullName evidence="1">Uncharacterized protein</fullName>
    </submittedName>
</protein>
<name>A0A426XED0_ENSVE</name>